<evidence type="ECO:0000256" key="9">
    <source>
        <dbReference type="ARBA" id="ARBA00023242"/>
    </source>
</evidence>
<evidence type="ECO:0000256" key="5">
    <source>
        <dbReference type="ARBA" id="ARBA00022801"/>
    </source>
</evidence>
<evidence type="ECO:0000256" key="10">
    <source>
        <dbReference type="ARBA" id="ARBA00048287"/>
    </source>
</evidence>
<dbReference type="PANTHER" id="PTHR10625:SF5">
    <property type="entry name" value="HISTONE DEACETYLASE"/>
    <property type="match status" value="1"/>
</dbReference>
<dbReference type="EC" id="3.5.1.98" evidence="3"/>
<gene>
    <name evidence="14" type="ORF">E6O75_ATG07635</name>
</gene>
<dbReference type="OrthoDB" id="424012at2759"/>
<dbReference type="InterPro" id="IPR023801">
    <property type="entry name" value="His_deacetylse_dom"/>
</dbReference>
<evidence type="ECO:0000256" key="11">
    <source>
        <dbReference type="SAM" id="MobiDB-lite"/>
    </source>
</evidence>
<keyword evidence="9" id="KW-0539">Nucleus</keyword>
<dbReference type="Gene3D" id="3.40.800.20">
    <property type="entry name" value="Histone deacetylase domain"/>
    <property type="match status" value="1"/>
</dbReference>
<evidence type="ECO:0000259" key="13">
    <source>
        <dbReference type="Pfam" id="PF09757"/>
    </source>
</evidence>
<dbReference type="InterPro" id="IPR023696">
    <property type="entry name" value="Ureohydrolase_dom_sf"/>
</dbReference>
<evidence type="ECO:0000256" key="3">
    <source>
        <dbReference type="ARBA" id="ARBA00012111"/>
    </source>
</evidence>
<feature type="region of interest" description="Disordered" evidence="11">
    <location>
        <begin position="845"/>
        <end position="877"/>
    </location>
</feature>
<keyword evidence="4" id="KW-0678">Repressor</keyword>
<evidence type="ECO:0000259" key="12">
    <source>
        <dbReference type="Pfam" id="PF00850"/>
    </source>
</evidence>
<evidence type="ECO:0000256" key="1">
    <source>
        <dbReference type="ARBA" id="ARBA00004123"/>
    </source>
</evidence>
<dbReference type="InterPro" id="IPR000286">
    <property type="entry name" value="HDACs"/>
</dbReference>
<dbReference type="Pfam" id="PF09757">
    <property type="entry name" value="Arb2-like"/>
    <property type="match status" value="1"/>
</dbReference>
<feature type="region of interest" description="Disordered" evidence="11">
    <location>
        <begin position="1"/>
        <end position="64"/>
    </location>
</feature>
<evidence type="ECO:0000256" key="4">
    <source>
        <dbReference type="ARBA" id="ARBA00022491"/>
    </source>
</evidence>
<protein>
    <recommendedName>
        <fullName evidence="3">histone deacetylase</fullName>
        <ecNumber evidence="3">3.5.1.98</ecNumber>
    </recommendedName>
</protein>
<evidence type="ECO:0000313" key="14">
    <source>
        <dbReference type="EMBL" id="TID20175.1"/>
    </source>
</evidence>
<dbReference type="Proteomes" id="UP000298493">
    <property type="component" value="Unassembled WGS sequence"/>
</dbReference>
<dbReference type="GO" id="GO:0000118">
    <property type="term" value="C:histone deacetylase complex"/>
    <property type="evidence" value="ECO:0007669"/>
    <property type="project" value="TreeGrafter"/>
</dbReference>
<feature type="compositionally biased region" description="Polar residues" evidence="11">
    <location>
        <begin position="773"/>
        <end position="783"/>
    </location>
</feature>
<accession>A0A4Z1P725</accession>
<proteinExistence type="inferred from homology"/>
<comment type="similarity">
    <text evidence="2">Belongs to the histone deacetylase family. HD type 2 subfamily.</text>
</comment>
<dbReference type="STRING" id="86259.A0A4Z1P725"/>
<feature type="compositionally biased region" description="Basic and acidic residues" evidence="11">
    <location>
        <begin position="757"/>
        <end position="770"/>
    </location>
</feature>
<dbReference type="GO" id="GO:0040029">
    <property type="term" value="P:epigenetic regulation of gene expression"/>
    <property type="evidence" value="ECO:0007669"/>
    <property type="project" value="TreeGrafter"/>
</dbReference>
<feature type="region of interest" description="Disordered" evidence="11">
    <location>
        <begin position="757"/>
        <end position="783"/>
    </location>
</feature>
<keyword evidence="6" id="KW-0156">Chromatin regulator</keyword>
<feature type="domain" description="Arb2-like" evidence="13">
    <location>
        <begin position="492"/>
        <end position="748"/>
    </location>
</feature>
<dbReference type="InterPro" id="IPR019154">
    <property type="entry name" value="Arb2-like_domain"/>
</dbReference>
<evidence type="ECO:0000256" key="7">
    <source>
        <dbReference type="ARBA" id="ARBA00023015"/>
    </source>
</evidence>
<evidence type="ECO:0000256" key="2">
    <source>
        <dbReference type="ARBA" id="ARBA00007738"/>
    </source>
</evidence>
<organism evidence="14 15">
    <name type="scientific">Venturia nashicola</name>
    <dbReference type="NCBI Taxonomy" id="86259"/>
    <lineage>
        <taxon>Eukaryota</taxon>
        <taxon>Fungi</taxon>
        <taxon>Dikarya</taxon>
        <taxon>Ascomycota</taxon>
        <taxon>Pezizomycotina</taxon>
        <taxon>Dothideomycetes</taxon>
        <taxon>Pleosporomycetidae</taxon>
        <taxon>Venturiales</taxon>
        <taxon>Venturiaceae</taxon>
        <taxon>Venturia</taxon>
    </lineage>
</organism>
<evidence type="ECO:0000313" key="15">
    <source>
        <dbReference type="Proteomes" id="UP000298493"/>
    </source>
</evidence>
<comment type="catalytic activity">
    <reaction evidence="10">
        <text>N(6)-acetyl-L-lysyl-[histone] + H2O = L-lysyl-[histone] + acetate</text>
        <dbReference type="Rhea" id="RHEA:58196"/>
        <dbReference type="Rhea" id="RHEA-COMP:9845"/>
        <dbReference type="Rhea" id="RHEA-COMP:11338"/>
        <dbReference type="ChEBI" id="CHEBI:15377"/>
        <dbReference type="ChEBI" id="CHEBI:29969"/>
        <dbReference type="ChEBI" id="CHEBI:30089"/>
        <dbReference type="ChEBI" id="CHEBI:61930"/>
        <dbReference type="EC" id="3.5.1.98"/>
    </reaction>
</comment>
<sequence>MNGAPEDTDMVDHGSGSFEPVVNQASEMNGITTSSTQQSQEAGSSSGTSVEVSGPNGHHLQHGALGLTRPLSSASTLAGDPPPGKFLGVVISKPASAALPYASSRTGVVYDARMRFHTEKDTEEEEDIHPEDPRRIYEIYKALQDADLFEKEDATSSPEERPFKLWRIAARFAEPSEITLVHSHDHYRFMETLPHMTDDELSTLGKRLDSLYLHRLTFYCAKLSAGGAIEAARAVVQGHVKNAFAIIRPPGHHAEHNEPGGFCFFDNVAVAAKVCQKDYGETCRKIMILDWDVHHGNGVQQAFEDDANVLYISLHVYQDGTFYPPKKYGDHLHVGIGDGLGKNINIPWPSQGMKDGDYIYAFQKIVMPCAMEFDPDLVIISAGFDAAEGDLLGGCHVSPGAYAHMTSQLMTLAGGKVVACLEGGYNLKSIARSALAVVRTLMGEAPERLQDVEVSTAGVETVRLVERTQSQYWRCLFPKDKVQSRLQMGGKRLSDVLRSWQSSEWFDKFRMAELPIHRARISESFKNQVLATEDVMDERPLMVIFHDPPETIGEQNAINGTFDAHNIIITDVAETYIEAAIEVGFSVIDVNVPKYTTEENDDKGWMDSDRQEQRTVDNHELATYLWDNHLQVNDANHIFLVGIGAAHAEMLWIITQQAEASERIDWVFNFVSESSIHPVNRPTDDYPDWYFKHSSVYVANDHLCWTQDKIRRIRKKHGKLIQSEFNDINDMLQEHKSQVMDKCLEISAQWRRRQEQEQARKESVEKKRAVQEVSDSVQSPNGGFAYRSTNNGLGVQSSGYGGPHHMDVVGRAMPSVMSGPAAGGFSAGLKSPIKGSFGGPAVGFFKTTSPAPAPPRFTGGTPTDSPSKKSSSGSFGQ</sequence>
<keyword evidence="15" id="KW-1185">Reference proteome</keyword>
<dbReference type="PANTHER" id="PTHR10625">
    <property type="entry name" value="HISTONE DEACETYLASE HDAC1-RELATED"/>
    <property type="match status" value="1"/>
</dbReference>
<dbReference type="FunFam" id="3.40.800.20:FF:000005">
    <property type="entry name" value="histone deacetylase 6"/>
    <property type="match status" value="1"/>
</dbReference>
<dbReference type="PRINTS" id="PR01270">
    <property type="entry name" value="HDASUPER"/>
</dbReference>
<feature type="compositionally biased region" description="Low complexity" evidence="11">
    <location>
        <begin position="43"/>
        <end position="54"/>
    </location>
</feature>
<dbReference type="EMBL" id="SNSC02000011">
    <property type="protein sequence ID" value="TID20175.1"/>
    <property type="molecule type" value="Genomic_DNA"/>
</dbReference>
<evidence type="ECO:0000256" key="6">
    <source>
        <dbReference type="ARBA" id="ARBA00022853"/>
    </source>
</evidence>
<dbReference type="InterPro" id="IPR037138">
    <property type="entry name" value="His_deacetylse_dom_sf"/>
</dbReference>
<feature type="domain" description="Histone deacetylase" evidence="12">
    <location>
        <begin position="129"/>
        <end position="441"/>
    </location>
</feature>
<dbReference type="Pfam" id="PF00850">
    <property type="entry name" value="Hist_deacetyl"/>
    <property type="match status" value="1"/>
</dbReference>
<dbReference type="SUPFAM" id="SSF52768">
    <property type="entry name" value="Arginase/deacetylase"/>
    <property type="match status" value="1"/>
</dbReference>
<dbReference type="GO" id="GO:0141221">
    <property type="term" value="F:histone deacetylase activity, hydrolytic mechanism"/>
    <property type="evidence" value="ECO:0007669"/>
    <property type="project" value="UniProtKB-EC"/>
</dbReference>
<comment type="subcellular location">
    <subcellularLocation>
        <location evidence="1">Nucleus</location>
    </subcellularLocation>
</comment>
<keyword evidence="8" id="KW-0804">Transcription</keyword>
<keyword evidence="7" id="KW-0805">Transcription regulation</keyword>
<feature type="compositionally biased region" description="Low complexity" evidence="11">
    <location>
        <begin position="860"/>
        <end position="877"/>
    </location>
</feature>
<comment type="caution">
    <text evidence="14">The sequence shown here is derived from an EMBL/GenBank/DDBJ whole genome shotgun (WGS) entry which is preliminary data.</text>
</comment>
<keyword evidence="5" id="KW-0378">Hydrolase</keyword>
<name>A0A4Z1P725_9PEZI</name>
<evidence type="ECO:0000256" key="8">
    <source>
        <dbReference type="ARBA" id="ARBA00023163"/>
    </source>
</evidence>
<reference evidence="14 15" key="1">
    <citation type="submission" date="2019-04" db="EMBL/GenBank/DDBJ databases">
        <title>High contiguity whole genome sequence and gene annotation resource for two Venturia nashicola isolates.</title>
        <authorList>
            <person name="Prokchorchik M."/>
            <person name="Won K."/>
            <person name="Lee Y."/>
            <person name="Choi E.D."/>
            <person name="Segonzac C."/>
            <person name="Sohn K.H."/>
        </authorList>
    </citation>
    <scope>NUCLEOTIDE SEQUENCE [LARGE SCALE GENOMIC DNA]</scope>
    <source>
        <strain evidence="14 15">PRI2</strain>
    </source>
</reference>
<dbReference type="AlphaFoldDB" id="A0A4Z1P725"/>
<feature type="compositionally biased region" description="Polar residues" evidence="11">
    <location>
        <begin position="23"/>
        <end position="42"/>
    </location>
</feature>